<accession>A0ABC9U1N8</accession>
<name>A0ABC9U1N8_CLOSY</name>
<reference evidence="1 2" key="1">
    <citation type="submission" date="2013-07" db="EMBL/GenBank/DDBJ databases">
        <authorList>
            <person name="Weinstock G."/>
            <person name="Sodergren E."/>
            <person name="Wylie T."/>
            <person name="Fulton L."/>
            <person name="Fulton R."/>
            <person name="Fronick C."/>
            <person name="O'Laughlin M."/>
            <person name="Godfrey J."/>
            <person name="Miner T."/>
            <person name="Herter B."/>
            <person name="Appelbaum E."/>
            <person name="Cordes M."/>
            <person name="Lek S."/>
            <person name="Wollam A."/>
            <person name="Pepin K.H."/>
            <person name="Palsikar V.B."/>
            <person name="Mitreva M."/>
            <person name="Wilson R.K."/>
        </authorList>
    </citation>
    <scope>NUCLEOTIDE SEQUENCE [LARGE SCALE GENOMIC DNA]</scope>
    <source>
        <strain evidence="1 2">ATCC 14940</strain>
    </source>
</reference>
<gene>
    <name evidence="1" type="ORF">CLOSYM_00855</name>
</gene>
<protein>
    <submittedName>
        <fullName evidence="1">Uncharacterized protein</fullName>
    </submittedName>
</protein>
<organism evidence="1 2">
    <name type="scientific">[Clostridium] symbiosum ATCC 14940</name>
    <dbReference type="NCBI Taxonomy" id="411472"/>
    <lineage>
        <taxon>Bacteria</taxon>
        <taxon>Bacillati</taxon>
        <taxon>Bacillota</taxon>
        <taxon>Clostridia</taxon>
        <taxon>Lachnospirales</taxon>
        <taxon>Lachnospiraceae</taxon>
        <taxon>Otoolea</taxon>
    </lineage>
</organism>
<comment type="caution">
    <text evidence="1">The sequence shown here is derived from an EMBL/GenBank/DDBJ whole genome shotgun (WGS) entry which is preliminary data.</text>
</comment>
<dbReference type="RefSeq" id="WP_021641382.1">
    <property type="nucleotide sequence ID" value="NZ_KE992856.1"/>
</dbReference>
<dbReference type="AlphaFoldDB" id="A0ABC9U1N8"/>
<evidence type="ECO:0000313" key="1">
    <source>
        <dbReference type="EMBL" id="ERI79426.1"/>
    </source>
</evidence>
<sequence length="188" mass="21905">MQKLYLNEDNKLKPVDSEHEATHVHMTIEEYNNLVNANENLRRIVREKSNADRELIPKKERSGYLISGYDTYKLRLDVDEGKPFLNVRRLLLESPYSVSSDFFETENLIYQDIDVKLYKLLQAEAIVKLDSIDSIEAVNEIAESENKIIIIGHVEMQRNGQWAVRLYTNYTPQVPEDFIKQQGGDKND</sequence>
<proteinExistence type="predicted"/>
<dbReference type="Proteomes" id="UP000016491">
    <property type="component" value="Unassembled WGS sequence"/>
</dbReference>
<evidence type="ECO:0000313" key="2">
    <source>
        <dbReference type="Proteomes" id="UP000016491"/>
    </source>
</evidence>
<dbReference type="EMBL" id="AWSU01000072">
    <property type="protein sequence ID" value="ERI79426.1"/>
    <property type="molecule type" value="Genomic_DNA"/>
</dbReference>